<feature type="region of interest" description="Disordered" evidence="5">
    <location>
        <begin position="1"/>
        <end position="22"/>
    </location>
</feature>
<evidence type="ECO:0000256" key="5">
    <source>
        <dbReference type="SAM" id="MobiDB-lite"/>
    </source>
</evidence>
<dbReference type="SMART" id="SM00091">
    <property type="entry name" value="PAS"/>
    <property type="match status" value="2"/>
</dbReference>
<evidence type="ECO:0000313" key="9">
    <source>
        <dbReference type="WBParaSite" id="ALUE_0000933101-mRNA-1"/>
    </source>
</evidence>
<dbReference type="WBParaSite" id="ALUE_0000933101-mRNA-1">
    <property type="protein sequence ID" value="ALUE_0000933101-mRNA-1"/>
    <property type="gene ID" value="ALUE_0000933101"/>
</dbReference>
<sequence length="313" mass="35490">MEEADLSANDSRRRKGPMASNTGYQRTVAQQRRFLENIEFEKLSAELPIARAISGQHIDKTSVVRLASTFIRLHECLLGVNASANYYDLSTNQDRWDISMLDILDGFLACLSMNFDILYVSETISIHLGLSQVEMTGNSLFDYVHREDIANFHAATNASLQSDGRAIVNVRMKSTLTKRANKDTMRCSAGYKVIRMELNMLRRGAYHYFVVFCQPLPVLVLSSVKLDRYSFAIGADVDLAIHYVDTLCEEVLRSAHSDRIIALRGSNFYHLVHHEDLAIVRKMHIEVLRLGASKTQLYRLIKSDCSSTIYVEV</sequence>
<evidence type="ECO:0000256" key="2">
    <source>
        <dbReference type="ARBA" id="ARBA00023015"/>
    </source>
</evidence>
<dbReference type="PANTHER" id="PTHR23043">
    <property type="entry name" value="HYPOXIA-INDUCIBLE FACTOR 1 ALPHA"/>
    <property type="match status" value="1"/>
</dbReference>
<evidence type="ECO:0000313" key="8">
    <source>
        <dbReference type="Proteomes" id="UP000036681"/>
    </source>
</evidence>
<proteinExistence type="predicted"/>
<organism evidence="8 9">
    <name type="scientific">Ascaris lumbricoides</name>
    <name type="common">Giant roundworm</name>
    <dbReference type="NCBI Taxonomy" id="6252"/>
    <lineage>
        <taxon>Eukaryota</taxon>
        <taxon>Metazoa</taxon>
        <taxon>Ecdysozoa</taxon>
        <taxon>Nematoda</taxon>
        <taxon>Chromadorea</taxon>
        <taxon>Rhabditida</taxon>
        <taxon>Spirurina</taxon>
        <taxon>Ascaridomorpha</taxon>
        <taxon>Ascaridoidea</taxon>
        <taxon>Ascarididae</taxon>
        <taxon>Ascaris</taxon>
    </lineage>
</organism>
<comment type="subcellular location">
    <subcellularLocation>
        <location evidence="1">Nucleus</location>
    </subcellularLocation>
</comment>
<dbReference type="Proteomes" id="UP000036681">
    <property type="component" value="Unplaced"/>
</dbReference>
<dbReference type="SUPFAM" id="SSF55785">
    <property type="entry name" value="PYP-like sensor domain (PAS domain)"/>
    <property type="match status" value="2"/>
</dbReference>
<dbReference type="InterPro" id="IPR035965">
    <property type="entry name" value="PAS-like_dom_sf"/>
</dbReference>
<dbReference type="InterPro" id="IPR011598">
    <property type="entry name" value="bHLH_dom"/>
</dbReference>
<feature type="domain" description="BHLH" evidence="7">
    <location>
        <begin position="20"/>
        <end position="74"/>
    </location>
</feature>
<name>A0A0M3HZX4_ASCLU</name>
<reference evidence="9" key="1">
    <citation type="submission" date="2017-02" db="UniProtKB">
        <authorList>
            <consortium name="WormBaseParasite"/>
        </authorList>
    </citation>
    <scope>IDENTIFICATION</scope>
</reference>
<dbReference type="GO" id="GO:0005634">
    <property type="term" value="C:nucleus"/>
    <property type="evidence" value="ECO:0007669"/>
    <property type="project" value="UniProtKB-SubCell"/>
</dbReference>
<accession>A0A0M3HZX4</accession>
<dbReference type="CDD" id="cd00130">
    <property type="entry name" value="PAS"/>
    <property type="match status" value="2"/>
</dbReference>
<dbReference type="GO" id="GO:0000981">
    <property type="term" value="F:DNA-binding transcription factor activity, RNA polymerase II-specific"/>
    <property type="evidence" value="ECO:0007669"/>
    <property type="project" value="TreeGrafter"/>
</dbReference>
<dbReference type="PROSITE" id="PS50888">
    <property type="entry name" value="BHLH"/>
    <property type="match status" value="1"/>
</dbReference>
<dbReference type="AlphaFoldDB" id="A0A0M3HZX4"/>
<evidence type="ECO:0000256" key="1">
    <source>
        <dbReference type="ARBA" id="ARBA00004123"/>
    </source>
</evidence>
<keyword evidence="4" id="KW-0539">Nucleus</keyword>
<dbReference type="GO" id="GO:0010557">
    <property type="term" value="P:positive regulation of macromolecule biosynthetic process"/>
    <property type="evidence" value="ECO:0007669"/>
    <property type="project" value="UniProtKB-ARBA"/>
</dbReference>
<keyword evidence="8" id="KW-1185">Reference proteome</keyword>
<evidence type="ECO:0000259" key="7">
    <source>
        <dbReference type="PROSITE" id="PS50888"/>
    </source>
</evidence>
<dbReference type="InterPro" id="IPR000014">
    <property type="entry name" value="PAS"/>
</dbReference>
<dbReference type="PANTHER" id="PTHR23043:SF17">
    <property type="entry name" value="PROTEIN SIMILAR"/>
    <property type="match status" value="1"/>
</dbReference>
<dbReference type="Gene3D" id="3.30.450.20">
    <property type="entry name" value="PAS domain"/>
    <property type="match status" value="2"/>
</dbReference>
<keyword evidence="3" id="KW-0804">Transcription</keyword>
<dbReference type="GO" id="GO:0000977">
    <property type="term" value="F:RNA polymerase II transcription regulatory region sequence-specific DNA binding"/>
    <property type="evidence" value="ECO:0007669"/>
    <property type="project" value="TreeGrafter"/>
</dbReference>
<evidence type="ECO:0000259" key="6">
    <source>
        <dbReference type="PROSITE" id="PS50112"/>
    </source>
</evidence>
<evidence type="ECO:0000256" key="3">
    <source>
        <dbReference type="ARBA" id="ARBA00023163"/>
    </source>
</evidence>
<evidence type="ECO:0000256" key="4">
    <source>
        <dbReference type="ARBA" id="ARBA00023242"/>
    </source>
</evidence>
<dbReference type="PROSITE" id="PS50112">
    <property type="entry name" value="PAS"/>
    <property type="match status" value="1"/>
</dbReference>
<dbReference type="GO" id="GO:0046983">
    <property type="term" value="F:protein dimerization activity"/>
    <property type="evidence" value="ECO:0007669"/>
    <property type="project" value="InterPro"/>
</dbReference>
<protein>
    <submittedName>
        <fullName evidence="9">BHLH domain-containing protein</fullName>
    </submittedName>
</protein>
<feature type="domain" description="PAS" evidence="6">
    <location>
        <begin position="100"/>
        <end position="163"/>
    </location>
</feature>
<keyword evidence="2" id="KW-0805">Transcription regulation</keyword>